<organism evidence="1 2">
    <name type="scientific">Dallia pectoralis</name>
    <name type="common">Alaska blackfish</name>
    <dbReference type="NCBI Taxonomy" id="75939"/>
    <lineage>
        <taxon>Eukaryota</taxon>
        <taxon>Metazoa</taxon>
        <taxon>Chordata</taxon>
        <taxon>Craniata</taxon>
        <taxon>Vertebrata</taxon>
        <taxon>Euteleostomi</taxon>
        <taxon>Actinopterygii</taxon>
        <taxon>Neopterygii</taxon>
        <taxon>Teleostei</taxon>
        <taxon>Protacanthopterygii</taxon>
        <taxon>Esociformes</taxon>
        <taxon>Umbridae</taxon>
        <taxon>Dallia</taxon>
    </lineage>
</organism>
<reference evidence="1" key="1">
    <citation type="submission" date="2021-05" db="EMBL/GenBank/DDBJ databases">
        <authorList>
            <person name="Pan Q."/>
            <person name="Jouanno E."/>
            <person name="Zahm M."/>
            <person name="Klopp C."/>
            <person name="Cabau C."/>
            <person name="Louis A."/>
            <person name="Berthelot C."/>
            <person name="Parey E."/>
            <person name="Roest Crollius H."/>
            <person name="Montfort J."/>
            <person name="Robinson-Rechavi M."/>
            <person name="Bouchez O."/>
            <person name="Lampietro C."/>
            <person name="Lopez Roques C."/>
            <person name="Donnadieu C."/>
            <person name="Postlethwait J."/>
            <person name="Bobe J."/>
            <person name="Dillon D."/>
            <person name="Chandos A."/>
            <person name="von Hippel F."/>
            <person name="Guiguen Y."/>
        </authorList>
    </citation>
    <scope>NUCLEOTIDE SEQUENCE</scope>
    <source>
        <strain evidence="1">YG-Jan2019</strain>
    </source>
</reference>
<gene>
    <name evidence="1" type="ORF">DPEC_G00004840</name>
</gene>
<keyword evidence="2" id="KW-1185">Reference proteome</keyword>
<sequence>MKIRSKFVKIGSFRYKKVKFKMNLQIRVILEVDTAKFNMDCQSESLDIGATFFQPFGSISLSYAQTLISTTTTLLFSLHMLSGVPHRC</sequence>
<name>A0ACC2HJL4_DALPE</name>
<evidence type="ECO:0000313" key="2">
    <source>
        <dbReference type="Proteomes" id="UP001157502"/>
    </source>
</evidence>
<accession>A0ACC2HJL4</accession>
<comment type="caution">
    <text evidence="1">The sequence shown here is derived from an EMBL/GenBank/DDBJ whole genome shotgun (WGS) entry which is preliminary data.</text>
</comment>
<protein>
    <submittedName>
        <fullName evidence="1">Uncharacterized protein</fullName>
    </submittedName>
</protein>
<dbReference type="Proteomes" id="UP001157502">
    <property type="component" value="Chromosome 1"/>
</dbReference>
<proteinExistence type="predicted"/>
<evidence type="ECO:0000313" key="1">
    <source>
        <dbReference type="EMBL" id="KAJ8016211.1"/>
    </source>
</evidence>
<dbReference type="EMBL" id="CM055728">
    <property type="protein sequence ID" value="KAJ8016211.1"/>
    <property type="molecule type" value="Genomic_DNA"/>
</dbReference>